<reference evidence="2" key="1">
    <citation type="journal article" date="2019" name="Int. J. Syst. Evol. Microbiol.">
        <title>The Global Catalogue of Microorganisms (GCM) 10K type strain sequencing project: providing services to taxonomists for standard genome sequencing and annotation.</title>
        <authorList>
            <consortium name="The Broad Institute Genomics Platform"/>
            <consortium name="The Broad Institute Genome Sequencing Center for Infectious Disease"/>
            <person name="Wu L."/>
            <person name="Ma J."/>
        </authorList>
    </citation>
    <scope>NUCLEOTIDE SEQUENCE [LARGE SCALE GENOMIC DNA]</scope>
    <source>
        <strain evidence="2">JCM 17304</strain>
    </source>
</reference>
<accession>A0ABP7WPF2</accession>
<dbReference type="EMBL" id="BAABDM010000002">
    <property type="protein sequence ID" value="GAA4093743.1"/>
    <property type="molecule type" value="Genomic_DNA"/>
</dbReference>
<comment type="caution">
    <text evidence="1">The sequence shown here is derived from an EMBL/GenBank/DDBJ whole genome shotgun (WGS) entry which is preliminary data.</text>
</comment>
<sequence length="228" mass="25899">MSSGDKSIVIVARFLMVLALCWSGFYAVQAEAQSIYYRYPGPDGTVVIDTSVPPDAVPRGYDIIRLDGTVVKTIAPKLSEAERKARELEFGIEEARAAADAKTRKWDESLLLRYSNTQDIDVAKKRALNDIKVRISILKSNLSVIKQQVYSNQAEAAELERRGHKVPSELTDTLASLRRELTTTEQHITARQEELEQVATNYERDKARFADLQEQVELRRHYYAKPKK</sequence>
<protein>
    <recommendedName>
        <fullName evidence="3">DUF4124 domain-containing protein</fullName>
    </recommendedName>
</protein>
<name>A0ABP7WPF2_9GAMM</name>
<evidence type="ECO:0000313" key="1">
    <source>
        <dbReference type="EMBL" id="GAA4093743.1"/>
    </source>
</evidence>
<keyword evidence="2" id="KW-1185">Reference proteome</keyword>
<gene>
    <name evidence="1" type="ORF">GCM10022414_16990</name>
</gene>
<evidence type="ECO:0008006" key="3">
    <source>
        <dbReference type="Google" id="ProtNLM"/>
    </source>
</evidence>
<proteinExistence type="predicted"/>
<dbReference type="Proteomes" id="UP001500392">
    <property type="component" value="Unassembled WGS sequence"/>
</dbReference>
<organism evidence="1 2">
    <name type="scientific">Zhongshania borealis</name>
    <dbReference type="NCBI Taxonomy" id="889488"/>
    <lineage>
        <taxon>Bacteria</taxon>
        <taxon>Pseudomonadati</taxon>
        <taxon>Pseudomonadota</taxon>
        <taxon>Gammaproteobacteria</taxon>
        <taxon>Cellvibrionales</taxon>
        <taxon>Spongiibacteraceae</taxon>
        <taxon>Zhongshania</taxon>
    </lineage>
</organism>
<evidence type="ECO:0000313" key="2">
    <source>
        <dbReference type="Proteomes" id="UP001500392"/>
    </source>
</evidence>